<name>A0ABV6MDN9_9ACTN</name>
<feature type="region of interest" description="Disordered" evidence="1">
    <location>
        <begin position="119"/>
        <end position="139"/>
    </location>
</feature>
<organism evidence="2 3">
    <name type="scientific">Phytohabitans kaempferiae</name>
    <dbReference type="NCBI Taxonomy" id="1620943"/>
    <lineage>
        <taxon>Bacteria</taxon>
        <taxon>Bacillati</taxon>
        <taxon>Actinomycetota</taxon>
        <taxon>Actinomycetes</taxon>
        <taxon>Micromonosporales</taxon>
        <taxon>Micromonosporaceae</taxon>
    </lineage>
</organism>
<sequence>MHWATVDGAAKPVGLELRAAKDGVLTAAVIRSLRIGEFIEASRPSTTWTAPRAQTPPRPTGPGRPAERGDDFIAEVAALYREAKAKGGLPARKPWRYVAEQLQAQGVDATDGQLRNWSHRAKNLGLLPREPRTPREEKK</sequence>
<comment type="caution">
    <text evidence="2">The sequence shown here is derived from an EMBL/GenBank/DDBJ whole genome shotgun (WGS) entry which is preliminary data.</text>
</comment>
<accession>A0ABV6MDN9</accession>
<evidence type="ECO:0000313" key="3">
    <source>
        <dbReference type="Proteomes" id="UP001589867"/>
    </source>
</evidence>
<dbReference type="Proteomes" id="UP001589867">
    <property type="component" value="Unassembled WGS sequence"/>
</dbReference>
<feature type="compositionally biased region" description="Basic and acidic residues" evidence="1">
    <location>
        <begin position="129"/>
        <end position="139"/>
    </location>
</feature>
<evidence type="ECO:0000313" key="2">
    <source>
        <dbReference type="EMBL" id="MFC0532830.1"/>
    </source>
</evidence>
<evidence type="ECO:0008006" key="4">
    <source>
        <dbReference type="Google" id="ProtNLM"/>
    </source>
</evidence>
<gene>
    <name evidence="2" type="ORF">ACFFIA_34945</name>
</gene>
<dbReference type="EMBL" id="JBHLUH010000077">
    <property type="protein sequence ID" value="MFC0532830.1"/>
    <property type="molecule type" value="Genomic_DNA"/>
</dbReference>
<reference evidence="2 3" key="1">
    <citation type="submission" date="2024-09" db="EMBL/GenBank/DDBJ databases">
        <authorList>
            <person name="Sun Q."/>
            <person name="Mori K."/>
        </authorList>
    </citation>
    <scope>NUCLEOTIDE SEQUENCE [LARGE SCALE GENOMIC DNA]</scope>
    <source>
        <strain evidence="2 3">TBRC 3947</strain>
    </source>
</reference>
<feature type="region of interest" description="Disordered" evidence="1">
    <location>
        <begin position="44"/>
        <end position="68"/>
    </location>
</feature>
<proteinExistence type="predicted"/>
<keyword evidence="3" id="KW-1185">Reference proteome</keyword>
<evidence type="ECO:0000256" key="1">
    <source>
        <dbReference type="SAM" id="MobiDB-lite"/>
    </source>
</evidence>
<protein>
    <recommendedName>
        <fullName evidence="4">Transposase</fullName>
    </recommendedName>
</protein>
<dbReference type="RefSeq" id="WP_377259641.1">
    <property type="nucleotide sequence ID" value="NZ_JBHLUH010000077.1"/>
</dbReference>